<accession>A0ABX8XN02</accession>
<dbReference type="EMBL" id="CP080647">
    <property type="protein sequence ID" value="QYX76968.1"/>
    <property type="molecule type" value="Genomic_DNA"/>
</dbReference>
<sequence>MIAGTRPEPGKSRLTISTYHLDGDGRRVGAAEPTAYAPGTAALPPVSLAWPPCRCPRCRTGHGPRGL</sequence>
<keyword evidence="2" id="KW-1185">Reference proteome</keyword>
<gene>
    <name evidence="1" type="ORF">K1J60_10995</name>
</gene>
<proteinExistence type="predicted"/>
<evidence type="ECO:0000313" key="2">
    <source>
        <dbReference type="Proteomes" id="UP000827138"/>
    </source>
</evidence>
<name>A0ABX8XN02_9ACTN</name>
<dbReference type="Proteomes" id="UP000827138">
    <property type="component" value="Chromosome"/>
</dbReference>
<reference evidence="1 2" key="1">
    <citation type="submission" date="2021-08" db="EMBL/GenBank/DDBJ databases">
        <authorList>
            <person name="Ping M."/>
        </authorList>
    </citation>
    <scope>NUCLEOTIDE SEQUENCE [LARGE SCALE GENOMIC DNA]</scope>
    <source>
        <strain evidence="1 2">MG28</strain>
    </source>
</reference>
<dbReference type="RefSeq" id="WP_220646057.1">
    <property type="nucleotide sequence ID" value="NZ_CP080647.1"/>
</dbReference>
<evidence type="ECO:0000313" key="1">
    <source>
        <dbReference type="EMBL" id="QYX76968.1"/>
    </source>
</evidence>
<organism evidence="1 2">
    <name type="scientific">Streptomyces akebiae</name>
    <dbReference type="NCBI Taxonomy" id="2865673"/>
    <lineage>
        <taxon>Bacteria</taxon>
        <taxon>Bacillati</taxon>
        <taxon>Actinomycetota</taxon>
        <taxon>Actinomycetes</taxon>
        <taxon>Kitasatosporales</taxon>
        <taxon>Streptomycetaceae</taxon>
        <taxon>Streptomyces</taxon>
    </lineage>
</organism>
<protein>
    <submittedName>
        <fullName evidence="1">Uncharacterized protein</fullName>
    </submittedName>
</protein>